<evidence type="ECO:0000313" key="2">
    <source>
        <dbReference type="EMBL" id="MDR6268014.1"/>
    </source>
</evidence>
<name>A0ABU1J6G5_9MICC</name>
<dbReference type="Proteomes" id="UP001185069">
    <property type="component" value="Unassembled WGS sequence"/>
</dbReference>
<dbReference type="EMBL" id="JAVDQF010000001">
    <property type="protein sequence ID" value="MDR6268014.1"/>
    <property type="molecule type" value="Genomic_DNA"/>
</dbReference>
<dbReference type="Pfam" id="PF11066">
    <property type="entry name" value="DUF2867"/>
    <property type="match status" value="1"/>
</dbReference>
<evidence type="ECO:0000259" key="1">
    <source>
        <dbReference type="Pfam" id="PF13460"/>
    </source>
</evidence>
<dbReference type="InterPro" id="IPR036291">
    <property type="entry name" value="NAD(P)-bd_dom_sf"/>
</dbReference>
<comment type="caution">
    <text evidence="2">The sequence shown here is derived from an EMBL/GenBank/DDBJ whole genome shotgun (WGS) entry which is preliminary data.</text>
</comment>
<dbReference type="InterPro" id="IPR051207">
    <property type="entry name" value="ComplexI_NDUFA9_subunit"/>
</dbReference>
<gene>
    <name evidence="2" type="ORF">JOE69_000252</name>
</gene>
<dbReference type="PANTHER" id="PTHR12126">
    <property type="entry name" value="NADH-UBIQUINONE OXIDOREDUCTASE 39 KDA SUBUNIT-RELATED"/>
    <property type="match status" value="1"/>
</dbReference>
<dbReference type="SUPFAM" id="SSF51735">
    <property type="entry name" value="NAD(P)-binding Rossmann-fold domains"/>
    <property type="match status" value="1"/>
</dbReference>
<dbReference type="InterPro" id="IPR021295">
    <property type="entry name" value="DUF2867"/>
</dbReference>
<organism evidence="2 3">
    <name type="scientific">Arthrobacter russicus</name>
    <dbReference type="NCBI Taxonomy" id="172040"/>
    <lineage>
        <taxon>Bacteria</taxon>
        <taxon>Bacillati</taxon>
        <taxon>Actinomycetota</taxon>
        <taxon>Actinomycetes</taxon>
        <taxon>Micrococcales</taxon>
        <taxon>Micrococcaceae</taxon>
        <taxon>Arthrobacter</taxon>
    </lineage>
</organism>
<dbReference type="Pfam" id="PF13460">
    <property type="entry name" value="NAD_binding_10"/>
    <property type="match status" value="1"/>
</dbReference>
<feature type="domain" description="NAD(P)-binding" evidence="1">
    <location>
        <begin position="2"/>
        <end position="96"/>
    </location>
</feature>
<dbReference type="PANTHER" id="PTHR12126:SF11">
    <property type="entry name" value="NADH DEHYDROGENASE [UBIQUINONE] 1 ALPHA SUBCOMPLEX SUBUNIT 9, MITOCHONDRIAL"/>
    <property type="match status" value="1"/>
</dbReference>
<accession>A0ABU1J6G5</accession>
<dbReference type="Gene3D" id="3.40.50.720">
    <property type="entry name" value="NAD(P)-binding Rossmann-like Domain"/>
    <property type="match status" value="1"/>
</dbReference>
<keyword evidence="3" id="KW-1185">Reference proteome</keyword>
<protein>
    <submittedName>
        <fullName evidence="2">Uncharacterized protein YbjT (DUF2867 family)</fullName>
    </submittedName>
</protein>
<reference evidence="2 3" key="1">
    <citation type="submission" date="2023-07" db="EMBL/GenBank/DDBJ databases">
        <title>Sequencing the genomes of 1000 actinobacteria strains.</title>
        <authorList>
            <person name="Klenk H.-P."/>
        </authorList>
    </citation>
    <scope>NUCLEOTIDE SEQUENCE [LARGE SCALE GENOMIC DNA]</scope>
    <source>
        <strain evidence="2 3">DSM 14555</strain>
    </source>
</reference>
<proteinExistence type="predicted"/>
<sequence length="480" mass="52952">MPRLLDAGYRVSVYVRSPEKLSDVPWRTDVEVIQGDLDDGPRLAEALRRCDSLYYLAHSMGSGGDFESKEQHMAKVAAQAAEQAGLSRIIFLGGLHPEGLQLSRHMRSREKVAQVFLESSVDAVVFRAGVIIGSGSASFEMIRNLAERLPAMVAPSWVKNLVEPIAIRDVLAYLVAAADLPGKINREFDLGSGEVLPYAELMNQYCDVAQLPRRKILVVPIPAKKLAGLWVGLVTPIPLGLALPLVESLQHDAVAGENDIDRYLAEIRGGLLSYREAVQLALGKISAADVETTWASATNDAQVAAPLPSDPEWSGRKVFVDERRFETPVGVEFLWQVIEGIGGDNGWYSLPLAWTLRGWMDKISGGNGLVRGRRNPTRLRVGEAVDWWRVENIERGRLLRLRAELRLPGAAWLELEAVKGTDDGSENTYRQRAIFFPRGLSGRLYWYSILPFHAVIFAAMGKNIAKAAAELAAHQTTEQI</sequence>
<evidence type="ECO:0000313" key="3">
    <source>
        <dbReference type="Proteomes" id="UP001185069"/>
    </source>
</evidence>
<dbReference type="InterPro" id="IPR016040">
    <property type="entry name" value="NAD(P)-bd_dom"/>
</dbReference>
<dbReference type="RefSeq" id="WP_309795397.1">
    <property type="nucleotide sequence ID" value="NZ_BAAAHY010000006.1"/>
</dbReference>